<dbReference type="Pfam" id="PF19040">
    <property type="entry name" value="SGNH"/>
    <property type="match status" value="1"/>
</dbReference>
<keyword evidence="1" id="KW-1133">Transmembrane helix</keyword>
<organism evidence="4 5">
    <name type="scientific">Paenirhodobacter ferrireducens</name>
    <dbReference type="NCBI Taxonomy" id="1215032"/>
    <lineage>
        <taxon>Bacteria</taxon>
        <taxon>Pseudomonadati</taxon>
        <taxon>Pseudomonadota</taxon>
        <taxon>Alphaproteobacteria</taxon>
        <taxon>Rhodobacterales</taxon>
        <taxon>Rhodobacter group</taxon>
        <taxon>Paenirhodobacter</taxon>
    </lineage>
</organism>
<feature type="transmembrane region" description="Helical" evidence="1">
    <location>
        <begin position="372"/>
        <end position="395"/>
    </location>
</feature>
<feature type="transmembrane region" description="Helical" evidence="1">
    <location>
        <begin position="183"/>
        <end position="204"/>
    </location>
</feature>
<dbReference type="GO" id="GO:0009103">
    <property type="term" value="P:lipopolysaccharide biosynthetic process"/>
    <property type="evidence" value="ECO:0007669"/>
    <property type="project" value="TreeGrafter"/>
</dbReference>
<keyword evidence="5" id="KW-1185">Reference proteome</keyword>
<protein>
    <submittedName>
        <fullName evidence="4">Acyltransferase</fullName>
    </submittedName>
</protein>
<evidence type="ECO:0000259" key="2">
    <source>
        <dbReference type="Pfam" id="PF01757"/>
    </source>
</evidence>
<dbReference type="Pfam" id="PF01757">
    <property type="entry name" value="Acyl_transf_3"/>
    <property type="match status" value="1"/>
</dbReference>
<dbReference type="InterPro" id="IPR002656">
    <property type="entry name" value="Acyl_transf_3_dom"/>
</dbReference>
<comment type="caution">
    <text evidence="4">The sequence shown here is derived from an EMBL/GenBank/DDBJ whole genome shotgun (WGS) entry which is preliminary data.</text>
</comment>
<feature type="transmembrane region" description="Helical" evidence="1">
    <location>
        <begin position="49"/>
        <end position="69"/>
    </location>
</feature>
<reference evidence="4 5" key="1">
    <citation type="submission" date="2019-01" db="EMBL/GenBank/DDBJ databases">
        <title>Sinorhodobacter populi sp. nov. isolated from the symptomatic bark tissue of Populus euramericana canker.</title>
        <authorList>
            <person name="Xu G."/>
        </authorList>
    </citation>
    <scope>NUCLEOTIDE SEQUENCE [LARGE SCALE GENOMIC DNA]</scope>
    <source>
        <strain evidence="4 5">CCTCC AB2012026</strain>
    </source>
</reference>
<feature type="domain" description="Acyltransferase 3" evidence="2">
    <location>
        <begin position="25"/>
        <end position="349"/>
    </location>
</feature>
<proteinExistence type="predicted"/>
<feature type="transmembrane region" description="Helical" evidence="1">
    <location>
        <begin position="249"/>
        <end position="269"/>
    </location>
</feature>
<evidence type="ECO:0000256" key="1">
    <source>
        <dbReference type="SAM" id="Phobius"/>
    </source>
</evidence>
<evidence type="ECO:0000313" key="4">
    <source>
        <dbReference type="EMBL" id="RWR44271.1"/>
    </source>
</evidence>
<dbReference type="InterPro" id="IPR043968">
    <property type="entry name" value="SGNH"/>
</dbReference>
<dbReference type="PANTHER" id="PTHR23028">
    <property type="entry name" value="ACETYLTRANSFERASE"/>
    <property type="match status" value="1"/>
</dbReference>
<dbReference type="Proteomes" id="UP000286594">
    <property type="component" value="Unassembled WGS sequence"/>
</dbReference>
<dbReference type="PANTHER" id="PTHR23028:SF53">
    <property type="entry name" value="ACYL_TRANSF_3 DOMAIN-CONTAINING PROTEIN"/>
    <property type="match status" value="1"/>
</dbReference>
<dbReference type="InterPro" id="IPR050879">
    <property type="entry name" value="Acyltransferase_3"/>
</dbReference>
<dbReference type="AlphaFoldDB" id="A0A443L5D3"/>
<dbReference type="OrthoDB" id="9796461at2"/>
<feature type="transmembrane region" description="Helical" evidence="1">
    <location>
        <begin position="275"/>
        <end position="297"/>
    </location>
</feature>
<sequence length="697" mass="76404">MHIQSGSESFSRVKPGRPESVFRLDIQGLRAIAVVLVVLDHVFTWPSGGFMGVDVFYVISGYLISAHILRQVETTGTLSFRDFYLRRIRRIFPVAFVVALATVLVSFLLWFPPRAIQASLDALSAMLFVSNFHFMAIGTDYLQQQAAVSPFQHYWSLSIEEQFYTIWPLLLLGLTRFMHSRRALFLSVLALIAVSLAWGLWHTLSAPVSAYFDTGARAWELLAGALLAISEAKQAGAERRLSAKRRRAVSLAGAGVIILSAIVVSPAWLIPVPTVGLAVIGAMAVIWANAPVGRLSLLGNALSQWLGKVSYSLYLWHFPVLVFAKQFGETWQIKLATLPIMLALSWLSYLFVERAVLESRFLQTGKRRKWPFKAELSVSLSALFGIVVFALVQLYGPGAVRSANPWLTRLNSFHQFEAAPLASMEQRKADVRTALAATAWPPEISAQLATMSENQFAEAMTTCRQSPMLGAPWKTCRATYGTIPVAVIGDSITASWVPAIEGAARTQGWDVTAITFSNCPLFDVDASDASGSPVFTTACRNRRADMFALLQKMKPEIVFLSGSESGLTYTGLPLLEAAQAWEEGTKRTFAKLADVGRIVVLENPPWGENPLECAGRFSSPSDCIGTVSERHKLKSEAESAAAQDFANAHYVPTRSWFCFDDRCPVFASGLVTRVDRGHLTGATSTLLAPVLAEALSQ</sequence>
<dbReference type="SUPFAM" id="SSF52266">
    <property type="entry name" value="SGNH hydrolase"/>
    <property type="match status" value="1"/>
</dbReference>
<feature type="transmembrane region" description="Helical" evidence="1">
    <location>
        <begin position="333"/>
        <end position="352"/>
    </location>
</feature>
<dbReference type="GO" id="GO:0016020">
    <property type="term" value="C:membrane"/>
    <property type="evidence" value="ECO:0007669"/>
    <property type="project" value="TreeGrafter"/>
</dbReference>
<evidence type="ECO:0000313" key="5">
    <source>
        <dbReference type="Proteomes" id="UP000286594"/>
    </source>
</evidence>
<feature type="transmembrane region" description="Helical" evidence="1">
    <location>
        <begin position="90"/>
        <end position="111"/>
    </location>
</feature>
<keyword evidence="1" id="KW-0812">Transmembrane</keyword>
<accession>A0A443L5D3</accession>
<dbReference type="GO" id="GO:0016747">
    <property type="term" value="F:acyltransferase activity, transferring groups other than amino-acyl groups"/>
    <property type="evidence" value="ECO:0007669"/>
    <property type="project" value="InterPro"/>
</dbReference>
<name>A0A443L5D3_9RHOB</name>
<keyword evidence="1" id="KW-0472">Membrane</keyword>
<feature type="transmembrane region" description="Helical" evidence="1">
    <location>
        <begin position="309"/>
        <end position="327"/>
    </location>
</feature>
<gene>
    <name evidence="4" type="ORF">EOW65_19050</name>
</gene>
<evidence type="ECO:0000259" key="3">
    <source>
        <dbReference type="Pfam" id="PF19040"/>
    </source>
</evidence>
<feature type="domain" description="SGNH" evidence="3">
    <location>
        <begin position="471"/>
        <end position="692"/>
    </location>
</feature>
<keyword evidence="4" id="KW-0012">Acyltransferase</keyword>
<dbReference type="EMBL" id="SAVB01000033">
    <property type="protein sequence ID" value="RWR44271.1"/>
    <property type="molecule type" value="Genomic_DNA"/>
</dbReference>
<keyword evidence="4" id="KW-0808">Transferase</keyword>